<dbReference type="PROSITE" id="PS51808">
    <property type="entry name" value="CHCH"/>
    <property type="match status" value="1"/>
</dbReference>
<reference evidence="7" key="1">
    <citation type="journal article" date="2014" name="PLoS Negl. Trop. Dis.">
        <title>An updated insight into the Sialotranscriptome of Triatoma infestans: developmental stage and geographic variations.</title>
        <authorList>
            <person name="Schwarz A."/>
            <person name="Medrano-Mercado N."/>
            <person name="Schaub G.A."/>
            <person name="Struchiner C.J."/>
            <person name="Bargues M.D."/>
            <person name="Levy M.Z."/>
            <person name="Ribeiro J.M."/>
        </authorList>
    </citation>
    <scope>NUCLEOTIDE SEQUENCE</scope>
    <source>
        <strain evidence="7">Chile</strain>
        <tissue evidence="7">Salivary glands</tissue>
    </source>
</reference>
<evidence type="ECO:0000256" key="4">
    <source>
        <dbReference type="ARBA" id="ARBA00023157"/>
    </source>
</evidence>
<keyword evidence="4" id="KW-1015">Disulfide bond</keyword>
<proteinExistence type="evidence at transcript level"/>
<evidence type="ECO:0000256" key="2">
    <source>
        <dbReference type="ARBA" id="ARBA00007347"/>
    </source>
</evidence>
<feature type="region of interest" description="Disordered" evidence="6">
    <location>
        <begin position="55"/>
        <end position="80"/>
    </location>
</feature>
<dbReference type="PANTHER" id="PTHR22977:SF1">
    <property type="entry name" value="COX ASSEMBLY MITOCHONDRIAL PROTEIN 2 HOMOLOG"/>
    <property type="match status" value="1"/>
</dbReference>
<dbReference type="Pfam" id="PF08583">
    <property type="entry name" value="Cmc1"/>
    <property type="match status" value="1"/>
</dbReference>
<evidence type="ECO:0000256" key="1">
    <source>
        <dbReference type="ARBA" id="ARBA00004173"/>
    </source>
</evidence>
<protein>
    <recommendedName>
        <fullName evidence="5">COX assembly mitochondrial protein</fullName>
    </recommendedName>
</protein>
<evidence type="ECO:0000256" key="5">
    <source>
        <dbReference type="RuleBase" id="RU364104"/>
    </source>
</evidence>
<sequence length="80" mass="9297">MHSDLSPHLHTDECNILISKLKECHVNNTFSKFLGVCSDIDRELVKCLRKEREAKRKKNAEEGKRKREAIRLRMSTASSE</sequence>
<evidence type="ECO:0000256" key="3">
    <source>
        <dbReference type="ARBA" id="ARBA00023128"/>
    </source>
</evidence>
<comment type="similarity">
    <text evidence="2 5">Belongs to the CMC family.</text>
</comment>
<dbReference type="EMBL" id="GBBI01003464">
    <property type="protein sequence ID" value="JAC15248.1"/>
    <property type="molecule type" value="mRNA"/>
</dbReference>
<keyword evidence="3 5" id="KW-0496">Mitochondrion</keyword>
<evidence type="ECO:0000256" key="6">
    <source>
        <dbReference type="SAM" id="MobiDB-lite"/>
    </source>
</evidence>
<organism evidence="7">
    <name type="scientific">Triatoma infestans</name>
    <name type="common">Assassin bug</name>
    <dbReference type="NCBI Taxonomy" id="30076"/>
    <lineage>
        <taxon>Eukaryota</taxon>
        <taxon>Metazoa</taxon>
        <taxon>Ecdysozoa</taxon>
        <taxon>Arthropoda</taxon>
        <taxon>Hexapoda</taxon>
        <taxon>Insecta</taxon>
        <taxon>Pterygota</taxon>
        <taxon>Neoptera</taxon>
        <taxon>Paraneoptera</taxon>
        <taxon>Hemiptera</taxon>
        <taxon>Heteroptera</taxon>
        <taxon>Panheteroptera</taxon>
        <taxon>Cimicomorpha</taxon>
        <taxon>Reduviidae</taxon>
        <taxon>Triatominae</taxon>
        <taxon>Triatoma</taxon>
    </lineage>
</organism>
<evidence type="ECO:0000313" key="7">
    <source>
        <dbReference type="EMBL" id="JAC15248.1"/>
    </source>
</evidence>
<dbReference type="InterPro" id="IPR013892">
    <property type="entry name" value="Cyt_c_biogenesis_Cmc1-like"/>
</dbReference>
<dbReference type="GO" id="GO:0005739">
    <property type="term" value="C:mitochondrion"/>
    <property type="evidence" value="ECO:0007669"/>
    <property type="project" value="UniProtKB-SubCell"/>
</dbReference>
<accession>A0A023F1Q6</accession>
<dbReference type="AlphaFoldDB" id="A0A023F1Q6"/>
<comment type="subcellular location">
    <subcellularLocation>
        <location evidence="1 5">Mitochondrion</location>
    </subcellularLocation>
</comment>
<feature type="compositionally biased region" description="Basic and acidic residues" evidence="6">
    <location>
        <begin position="55"/>
        <end position="71"/>
    </location>
</feature>
<name>A0A023F1Q6_TRIIF</name>
<dbReference type="PANTHER" id="PTHR22977">
    <property type="entry name" value="COX ASSEMBLY MITOCHONDRIAL PROTEIN"/>
    <property type="match status" value="1"/>
</dbReference>